<dbReference type="AlphaFoldDB" id="A0A2J9KNN3"/>
<dbReference type="GO" id="GO:0022857">
    <property type="term" value="F:transmembrane transporter activity"/>
    <property type="evidence" value="ECO:0007669"/>
    <property type="project" value="InterPro"/>
</dbReference>
<keyword evidence="4 5" id="KW-0472">Membrane</keyword>
<dbReference type="InterPro" id="IPR011701">
    <property type="entry name" value="MFS"/>
</dbReference>
<proteinExistence type="predicted"/>
<keyword evidence="3 5" id="KW-1133">Transmembrane helix</keyword>
<evidence type="ECO:0000313" key="8">
    <source>
        <dbReference type="EMBL" id="STO16196.1"/>
    </source>
</evidence>
<dbReference type="SUPFAM" id="SSF103473">
    <property type="entry name" value="MFS general substrate transporter"/>
    <property type="match status" value="1"/>
</dbReference>
<dbReference type="OrthoDB" id="9778875at2"/>
<feature type="transmembrane region" description="Helical" evidence="5">
    <location>
        <begin position="84"/>
        <end position="110"/>
    </location>
</feature>
<evidence type="ECO:0000313" key="7">
    <source>
        <dbReference type="EMBL" id="NMW93330.1"/>
    </source>
</evidence>
<feature type="transmembrane region" description="Helical" evidence="5">
    <location>
        <begin position="53"/>
        <end position="72"/>
    </location>
</feature>
<evidence type="ECO:0000313" key="10">
    <source>
        <dbReference type="Proteomes" id="UP000582487"/>
    </source>
</evidence>
<evidence type="ECO:0000256" key="4">
    <source>
        <dbReference type="ARBA" id="ARBA00023136"/>
    </source>
</evidence>
<reference evidence="7 10" key="2">
    <citation type="submission" date="2020-04" db="EMBL/GenBank/DDBJ databases">
        <title>Antimicrobial susceptibility and clonality of vaginal-derived multi-drug resistant Mobiluncus isolates in China.</title>
        <authorList>
            <person name="Zhang X."/>
        </authorList>
    </citation>
    <scope>NUCLEOTIDE SEQUENCE [LARGE SCALE GENOMIC DNA]</scope>
    <source>
        <strain evidence="7 10">7</strain>
    </source>
</reference>
<dbReference type="RefSeq" id="WP_004013379.1">
    <property type="nucleotide sequence ID" value="NZ_CAMUNX010000001.1"/>
</dbReference>
<evidence type="ECO:0000256" key="3">
    <source>
        <dbReference type="ARBA" id="ARBA00022989"/>
    </source>
</evidence>
<dbReference type="PROSITE" id="PS50850">
    <property type="entry name" value="MFS"/>
    <property type="match status" value="1"/>
</dbReference>
<feature type="transmembrane region" description="Helical" evidence="5">
    <location>
        <begin position="400"/>
        <end position="423"/>
    </location>
</feature>
<feature type="transmembrane region" description="Helical" evidence="5">
    <location>
        <begin position="273"/>
        <end position="293"/>
    </location>
</feature>
<dbReference type="GO" id="GO:0005886">
    <property type="term" value="C:plasma membrane"/>
    <property type="evidence" value="ECO:0007669"/>
    <property type="project" value="UniProtKB-SubCell"/>
</dbReference>
<dbReference type="InterPro" id="IPR036259">
    <property type="entry name" value="MFS_trans_sf"/>
</dbReference>
<evidence type="ECO:0000256" key="2">
    <source>
        <dbReference type="ARBA" id="ARBA00022692"/>
    </source>
</evidence>
<feature type="transmembrane region" description="Helical" evidence="5">
    <location>
        <begin position="429"/>
        <end position="450"/>
    </location>
</feature>
<feature type="transmembrane region" description="Helical" evidence="5">
    <location>
        <begin position="210"/>
        <end position="229"/>
    </location>
</feature>
<evidence type="ECO:0000313" key="9">
    <source>
        <dbReference type="Proteomes" id="UP000255284"/>
    </source>
</evidence>
<sequence length="464" mass="49643">MRQPETPNLYLSGHLAAWFKIIAVGVITFVAFEAIAVATAMPFVAESLHGERFYALAAGIPLATQLITTGLAGPWVDAKGPQQVIIIGIVLFLSGLVVAALAPGILVFIIGRALQGVGGGMLLVPLYVMVGSYVIPKKQGAFFAAFAIAWVLPSLFGPLIAGFLVDYVHWRWVFGITPLVMVLFFPLAWVKFRKFPQIHEKMPLKMRKRFMFATLASGVLIATLQILSGLKPEQFSIYVLVLALGVSVCLFLSIRHLVPTGTFLVRRGVPATIALRGLLNGTFIGVETFLPLMLKNIHGWDPTHAGLVLTASGVTWAIGSWIQGRCPGTKPLRWFSVIGPVGQLLGTLITMLSVIPEFGGWWVLVGWCLAGFSTGVIFPATSVHALGLTPASKHGKISSALQVADTFGSSSLIAYAGIVYALTASFANFSFAFTIGLMCVLLVFAIWAAGRIFPEETGISASAS</sequence>
<reference evidence="8 9" key="1">
    <citation type="submission" date="2018-06" db="EMBL/GenBank/DDBJ databases">
        <authorList>
            <consortium name="Pathogen Informatics"/>
            <person name="Doyle S."/>
        </authorList>
    </citation>
    <scope>NUCLEOTIDE SEQUENCE [LARGE SCALE GENOMIC DNA]</scope>
    <source>
        <strain evidence="8 9">NCTC11819</strain>
    </source>
</reference>
<organism evidence="7 10">
    <name type="scientific">Mobiluncus mulieris</name>
    <dbReference type="NCBI Taxonomy" id="2052"/>
    <lineage>
        <taxon>Bacteria</taxon>
        <taxon>Bacillati</taxon>
        <taxon>Actinomycetota</taxon>
        <taxon>Actinomycetes</taxon>
        <taxon>Actinomycetales</taxon>
        <taxon>Actinomycetaceae</taxon>
        <taxon>Mobiluncus</taxon>
    </lineage>
</organism>
<feature type="transmembrane region" description="Helical" evidence="5">
    <location>
        <begin position="21"/>
        <end position="41"/>
    </location>
</feature>
<name>A0A2J9KNN3_9ACTO</name>
<feature type="transmembrane region" description="Helical" evidence="5">
    <location>
        <begin position="142"/>
        <end position="164"/>
    </location>
</feature>
<evidence type="ECO:0000256" key="5">
    <source>
        <dbReference type="SAM" id="Phobius"/>
    </source>
</evidence>
<feature type="transmembrane region" description="Helical" evidence="5">
    <location>
        <begin position="235"/>
        <end position="252"/>
    </location>
</feature>
<dbReference type="GeneID" id="61169170"/>
<dbReference type="Proteomes" id="UP000582487">
    <property type="component" value="Unassembled WGS sequence"/>
</dbReference>
<dbReference type="EMBL" id="UGGQ01000006">
    <property type="protein sequence ID" value="STO16196.1"/>
    <property type="molecule type" value="Genomic_DNA"/>
</dbReference>
<dbReference type="PANTHER" id="PTHR23501">
    <property type="entry name" value="MAJOR FACILITATOR SUPERFAMILY"/>
    <property type="match status" value="1"/>
</dbReference>
<protein>
    <submittedName>
        <fullName evidence="7">MFS transporter</fullName>
    </submittedName>
    <submittedName>
        <fullName evidence="8">Multidrug-efflux transporter 3</fullName>
    </submittedName>
</protein>
<keyword evidence="2 5" id="KW-0812">Transmembrane</keyword>
<feature type="domain" description="Major facilitator superfamily (MFS) profile" evidence="6">
    <location>
        <begin position="9"/>
        <end position="451"/>
    </location>
</feature>
<dbReference type="InterPro" id="IPR020846">
    <property type="entry name" value="MFS_dom"/>
</dbReference>
<comment type="subcellular location">
    <subcellularLocation>
        <location evidence="1">Cell membrane</location>
        <topology evidence="1">Multi-pass membrane protein</topology>
    </subcellularLocation>
</comment>
<evidence type="ECO:0000256" key="1">
    <source>
        <dbReference type="ARBA" id="ARBA00004651"/>
    </source>
</evidence>
<dbReference type="Proteomes" id="UP000255284">
    <property type="component" value="Unassembled WGS sequence"/>
</dbReference>
<feature type="transmembrane region" description="Helical" evidence="5">
    <location>
        <begin position="361"/>
        <end position="388"/>
    </location>
</feature>
<dbReference type="Pfam" id="PF07690">
    <property type="entry name" value="MFS_1"/>
    <property type="match status" value="1"/>
</dbReference>
<comment type="caution">
    <text evidence="7">The sequence shown here is derived from an EMBL/GenBank/DDBJ whole genome shotgun (WGS) entry which is preliminary data.</text>
</comment>
<accession>A0A2J9KNN3</accession>
<evidence type="ECO:0000259" key="6">
    <source>
        <dbReference type="PROSITE" id="PS50850"/>
    </source>
</evidence>
<feature type="transmembrane region" description="Helical" evidence="5">
    <location>
        <begin position="116"/>
        <end position="135"/>
    </location>
</feature>
<dbReference type="Gene3D" id="1.20.1250.20">
    <property type="entry name" value="MFS general substrate transporter like domains"/>
    <property type="match status" value="2"/>
</dbReference>
<dbReference type="EMBL" id="JABCUV010000006">
    <property type="protein sequence ID" value="NMW93330.1"/>
    <property type="molecule type" value="Genomic_DNA"/>
</dbReference>
<feature type="transmembrane region" description="Helical" evidence="5">
    <location>
        <begin position="334"/>
        <end position="355"/>
    </location>
</feature>
<gene>
    <name evidence="8" type="primary">bmr3_2</name>
    <name evidence="7" type="ORF">HHJ74_06400</name>
    <name evidence="8" type="ORF">NCTC11819_00754</name>
</gene>
<feature type="transmembrane region" description="Helical" evidence="5">
    <location>
        <begin position="170"/>
        <end position="190"/>
    </location>
</feature>
<dbReference type="PANTHER" id="PTHR23501:SF154">
    <property type="entry name" value="MULTIDRUG-EFFLUX TRANSPORTER RV1634-RELATED"/>
    <property type="match status" value="1"/>
</dbReference>